<dbReference type="Gene3D" id="1.10.3700.10">
    <property type="entry name" value="AGR C 984p-like"/>
    <property type="match status" value="1"/>
</dbReference>
<name>A0A9E7A4S7_9HYPH</name>
<dbReference type="AlphaFoldDB" id="A0A9E7A4S7"/>
<dbReference type="Pfam" id="PF06748">
    <property type="entry name" value="DUF1217"/>
    <property type="match status" value="1"/>
</dbReference>
<dbReference type="InterPro" id="IPR023157">
    <property type="entry name" value="AGR-C-984p-like_sf"/>
</dbReference>
<evidence type="ECO:0000313" key="1">
    <source>
        <dbReference type="EMBL" id="UOK72733.1"/>
    </source>
</evidence>
<dbReference type="RefSeq" id="WP_244450430.1">
    <property type="nucleotide sequence ID" value="NZ_CP083239.1"/>
</dbReference>
<gene>
    <name evidence="1" type="ORF">K9D25_08565</name>
</gene>
<organism evidence="1 2">
    <name type="scientific">Ancylobacter polymorphus</name>
    <dbReference type="NCBI Taxonomy" id="223390"/>
    <lineage>
        <taxon>Bacteria</taxon>
        <taxon>Pseudomonadati</taxon>
        <taxon>Pseudomonadota</taxon>
        <taxon>Alphaproteobacteria</taxon>
        <taxon>Hyphomicrobiales</taxon>
        <taxon>Xanthobacteraceae</taxon>
        <taxon>Ancylobacter</taxon>
    </lineage>
</organism>
<sequence>MTTTFATFQSLTRNMTRTLSLKAAEPSVALETKYFLATIPKIKTVDAFLKNTRVFTYAMNAFGLGDMAYAKGYMRKVLTEGIVDPKSFANRLNDERFTAFAKAFDFDNYGPLTTTRPAARQEVVDAYVRQKLEVDAGAENEGVRLALYFQREAPKVKSAYGLLADPALWKVLKTVYGFPTAMASADIEKQATAVTQRLKLADLQDPTKLDRLIRRFTARWDADQGVAASPTLALFPANGVGMRTGMALLNLKYGG</sequence>
<dbReference type="Proteomes" id="UP000831684">
    <property type="component" value="Chromosome"/>
</dbReference>
<dbReference type="InterPro" id="IPR010626">
    <property type="entry name" value="DUF1217"/>
</dbReference>
<accession>A0A9E7A4S7</accession>
<dbReference type="KEGG" id="apol:K9D25_08565"/>
<dbReference type="EMBL" id="CP083239">
    <property type="protein sequence ID" value="UOK72733.1"/>
    <property type="molecule type" value="Genomic_DNA"/>
</dbReference>
<reference evidence="1" key="1">
    <citation type="submission" date="2021-09" db="EMBL/GenBank/DDBJ databases">
        <title>Network and meta-omics reveal the key degrader and cooperation patterns in an efficient 1,4-dioxane-degrading microbial community.</title>
        <authorList>
            <person name="Dai C."/>
        </authorList>
    </citation>
    <scope>NUCLEOTIDE SEQUENCE</scope>
    <source>
        <strain evidence="1">ZM13</strain>
    </source>
</reference>
<dbReference type="SUPFAM" id="SSF158837">
    <property type="entry name" value="AGR C 984p-like"/>
    <property type="match status" value="1"/>
</dbReference>
<evidence type="ECO:0000313" key="2">
    <source>
        <dbReference type="Proteomes" id="UP000831684"/>
    </source>
</evidence>
<proteinExistence type="predicted"/>
<protein>
    <submittedName>
        <fullName evidence="1">DUF1217 domain-containing protein</fullName>
    </submittedName>
</protein>